<keyword evidence="2" id="KW-0812">Transmembrane</keyword>
<dbReference type="PANTHER" id="PTHR36383">
    <property type="entry name" value="OS09G0529350 PROTEIN"/>
    <property type="match status" value="1"/>
</dbReference>
<keyword evidence="4" id="KW-1185">Reference proteome</keyword>
<evidence type="ECO:0000313" key="3">
    <source>
        <dbReference type="EMBL" id="KZV53264.1"/>
    </source>
</evidence>
<dbReference type="OrthoDB" id="198474at2759"/>
<dbReference type="AlphaFoldDB" id="A0A2Z7D1A2"/>
<dbReference type="PANTHER" id="PTHR36383:SF1">
    <property type="entry name" value="PROTEIN, PUTATIVE-RELATED"/>
    <property type="match status" value="1"/>
</dbReference>
<evidence type="ECO:0000256" key="1">
    <source>
        <dbReference type="SAM" id="Coils"/>
    </source>
</evidence>
<proteinExistence type="predicted"/>
<accession>A0A2Z7D1A2</accession>
<dbReference type="Proteomes" id="UP000250235">
    <property type="component" value="Unassembled WGS sequence"/>
</dbReference>
<gene>
    <name evidence="3" type="ORF">F511_07558</name>
</gene>
<keyword evidence="1" id="KW-0175">Coiled coil</keyword>
<name>A0A2Z7D1A2_9LAMI</name>
<evidence type="ECO:0000313" key="4">
    <source>
        <dbReference type="Proteomes" id="UP000250235"/>
    </source>
</evidence>
<organism evidence="3 4">
    <name type="scientific">Dorcoceras hygrometricum</name>
    <dbReference type="NCBI Taxonomy" id="472368"/>
    <lineage>
        <taxon>Eukaryota</taxon>
        <taxon>Viridiplantae</taxon>
        <taxon>Streptophyta</taxon>
        <taxon>Embryophyta</taxon>
        <taxon>Tracheophyta</taxon>
        <taxon>Spermatophyta</taxon>
        <taxon>Magnoliopsida</taxon>
        <taxon>eudicotyledons</taxon>
        <taxon>Gunneridae</taxon>
        <taxon>Pentapetalae</taxon>
        <taxon>asterids</taxon>
        <taxon>lamiids</taxon>
        <taxon>Lamiales</taxon>
        <taxon>Gesneriaceae</taxon>
        <taxon>Didymocarpoideae</taxon>
        <taxon>Trichosporeae</taxon>
        <taxon>Loxocarpinae</taxon>
        <taxon>Dorcoceras</taxon>
    </lineage>
</organism>
<feature type="transmembrane region" description="Helical" evidence="2">
    <location>
        <begin position="304"/>
        <end position="326"/>
    </location>
</feature>
<sequence>MFSSFEASKDMRHLKSCNPFPTMKTAITTGLPPTYRRALLRDKFCITPSIMGLSNETLLSISRPTMATKCSRNGGPENENRESLKDLLSDMVDNRVELLLSKEENRVLLQGLEQATQRVENARRELAEIERQEIEAGIMKNYVKQLESRASEIAECQKEILEARLMVEQAERSLTEQNKVESIGTESEVTDKDKERLESIKAASIAAFIGILVQLPISLTQVGSSPQLILPLAITFVSCALFGVTFRYAVRRDLDNFQLKSGTAAAFGLVKGLGALEVGTPLEQEAGSILSHTFDGAVYISESLLIFSFATVALDFCINVGILSPFPIDRALPRT</sequence>
<feature type="transmembrane region" description="Helical" evidence="2">
    <location>
        <begin position="202"/>
        <end position="222"/>
    </location>
</feature>
<protein>
    <submittedName>
        <fullName evidence="3">Uncharacterized protein</fullName>
    </submittedName>
</protein>
<keyword evidence="2" id="KW-1133">Transmembrane helix</keyword>
<feature type="transmembrane region" description="Helical" evidence="2">
    <location>
        <begin position="228"/>
        <end position="250"/>
    </location>
</feature>
<reference evidence="3 4" key="1">
    <citation type="journal article" date="2015" name="Proc. Natl. Acad. Sci. U.S.A.">
        <title>The resurrection genome of Boea hygrometrica: A blueprint for survival of dehydration.</title>
        <authorList>
            <person name="Xiao L."/>
            <person name="Yang G."/>
            <person name="Zhang L."/>
            <person name="Yang X."/>
            <person name="Zhao S."/>
            <person name="Ji Z."/>
            <person name="Zhou Q."/>
            <person name="Hu M."/>
            <person name="Wang Y."/>
            <person name="Chen M."/>
            <person name="Xu Y."/>
            <person name="Jin H."/>
            <person name="Xiao X."/>
            <person name="Hu G."/>
            <person name="Bao F."/>
            <person name="Hu Y."/>
            <person name="Wan P."/>
            <person name="Li L."/>
            <person name="Deng X."/>
            <person name="Kuang T."/>
            <person name="Xiang C."/>
            <person name="Zhu J.K."/>
            <person name="Oliver M.J."/>
            <person name="He Y."/>
        </authorList>
    </citation>
    <scope>NUCLEOTIDE SEQUENCE [LARGE SCALE GENOMIC DNA]</scope>
    <source>
        <strain evidence="4">cv. XS01</strain>
    </source>
</reference>
<feature type="coiled-coil region" evidence="1">
    <location>
        <begin position="105"/>
        <end position="173"/>
    </location>
</feature>
<dbReference type="EMBL" id="KQ990519">
    <property type="protein sequence ID" value="KZV53264.1"/>
    <property type="molecule type" value="Genomic_DNA"/>
</dbReference>
<keyword evidence="2" id="KW-0472">Membrane</keyword>
<evidence type="ECO:0000256" key="2">
    <source>
        <dbReference type="SAM" id="Phobius"/>
    </source>
</evidence>